<evidence type="ECO:0000313" key="2">
    <source>
        <dbReference type="Proteomes" id="UP000204657"/>
    </source>
</evidence>
<dbReference type="KEGG" id="vg:26519013"/>
<dbReference type="Proteomes" id="UP000204657">
    <property type="component" value="Segment"/>
</dbReference>
<reference evidence="1 2" key="1">
    <citation type="submission" date="2015-02" db="EMBL/GenBank/DDBJ databases">
        <title>Complete genome sequences of Edwardsiella bacteriophages, PEi20 and PEi26.</title>
        <authorList>
            <person name="Yasuike M."/>
            <person name="Nishiki I."/>
            <person name="Iwasaki Y."/>
            <person name="Nakamura Y."/>
            <person name="Fujiwara A."/>
            <person name="Hassan E.S."/>
            <person name="Mahmoud M.M."/>
            <person name="Kawato Y."/>
            <person name="Nagai S."/>
            <person name="Kobayashi T."/>
            <person name="Ototake M."/>
            <person name="Nakai T."/>
        </authorList>
    </citation>
    <scope>NUCLEOTIDE SEQUENCE [LARGE SCALE GENOMIC DNA]</scope>
</reference>
<proteinExistence type="predicted"/>
<dbReference type="EMBL" id="AP014714">
    <property type="protein sequence ID" value="BAQ22868.1"/>
    <property type="molecule type" value="Genomic_DNA"/>
</dbReference>
<dbReference type="RefSeq" id="YP_009190376.1">
    <property type="nucleotide sequence ID" value="NC_028683.1"/>
</dbReference>
<organism evidence="1 2">
    <name type="scientific">Edwardsiella phage PEi20</name>
    <dbReference type="NCBI Taxonomy" id="1608310"/>
    <lineage>
        <taxon>Viruses</taxon>
        <taxon>Duplodnaviria</taxon>
        <taxon>Heunggongvirae</taxon>
        <taxon>Uroviricota</taxon>
        <taxon>Caudoviricetes</taxon>
        <taxon>Pantevenvirales</taxon>
        <taxon>Straboviridae</taxon>
        <taxon>Tevenvirinae</taxon>
        <taxon>Kanagawavirus</taxon>
        <taxon>Kanagawavirus pei20</taxon>
    </lineage>
</organism>
<evidence type="ECO:0000313" key="1">
    <source>
        <dbReference type="EMBL" id="BAQ22868.1"/>
    </source>
</evidence>
<sequence length="66" mass="7491">MVGSLNGGFPLGQLITIGASNQREFPGSCITMHLIKERVRQGQQFAFVSYESEIDWTKYDHIFDPK</sequence>
<keyword evidence="2" id="KW-1185">Reference proteome</keyword>
<dbReference type="GeneID" id="26519013"/>
<protein>
    <submittedName>
        <fullName evidence="1">Uncharacterized protein</fullName>
    </submittedName>
</protein>
<accession>A0A0B6VNY5</accession>
<name>A0A0B6VNY5_9CAUD</name>